<feature type="compositionally biased region" description="Polar residues" evidence="1">
    <location>
        <begin position="153"/>
        <end position="189"/>
    </location>
</feature>
<name>A0A0B7BCK7_9EUPU</name>
<sequence>GSYTPQPPATFTPNSTGSYTEQPVASYTTQPAISNTAPPAASFNAQRVYNSLPRPFSPPTFTGPVSPRIDTNTSGIASIELVTPAGNLGGQPTPYQSGSNGFDQSNIHVSGSNTYATLPHSKPSYNTNNNVNNFNMYKSTPQPYSAPKPYAPAQTTTGSTLNQSTLPFTPSQPGSIQSQASPGASSGFSVPQSVIRKVSFDQNAEDHGMFVKPTNFTARPFKPHQPTTSTGYSSSVHSRSNSQLDENVSAPAAAGFPLQSSKREDVYIAVPYNPPGGPISPRQEAIINPDVNRYDPSGANRNDPSGINEGVNILNLSSPRYEPIPLVSPAPSSPPPPPPPGPPPPPAPILNQWNPVPYRRPNYQQRDEPEEQKIPDQLLGAMLQSAKGGTPKPFSYGIDLTELKKKVGPPTAPKPRPGQPNYQGEVEEPEAPKQYGGPPRKPAGHVQTDYYIKREDDLDPTPKSKKPAGQVQSDYFPLRQTGPRSEVDESPININMGTNPKKQSKSFKVLQWMTETEEGDDSTEEPSQKPKRKNDPERRHNADDDEMRFTGLHSKSEIPSKAFGILQRLSSNDDAAVVQNGKATLDVGDAEDETSTRYKGTNIPSPSFRLLQTWAEYDPDPNITNKTDSKKGER</sequence>
<feature type="compositionally biased region" description="Pro residues" evidence="1">
    <location>
        <begin position="1"/>
        <end position="10"/>
    </location>
</feature>
<feature type="non-terminal residue" evidence="2">
    <location>
        <position position="1"/>
    </location>
</feature>
<feature type="compositionally biased region" description="Polar residues" evidence="1">
    <location>
        <begin position="492"/>
        <end position="501"/>
    </location>
</feature>
<proteinExistence type="predicted"/>
<evidence type="ECO:0000256" key="1">
    <source>
        <dbReference type="SAM" id="MobiDB-lite"/>
    </source>
</evidence>
<feature type="compositionally biased region" description="Basic and acidic residues" evidence="1">
    <location>
        <begin position="451"/>
        <end position="462"/>
    </location>
</feature>
<accession>A0A0B7BCK7</accession>
<dbReference type="AlphaFoldDB" id="A0A0B7BCK7"/>
<feature type="compositionally biased region" description="Acidic residues" evidence="1">
    <location>
        <begin position="515"/>
        <end position="524"/>
    </location>
</feature>
<feature type="region of interest" description="Disordered" evidence="1">
    <location>
        <begin position="289"/>
        <end position="555"/>
    </location>
</feature>
<gene>
    <name evidence="2" type="primary">ORF173463</name>
</gene>
<protein>
    <submittedName>
        <fullName evidence="2">Uncharacterized protein</fullName>
    </submittedName>
</protein>
<feature type="compositionally biased region" description="Pro residues" evidence="1">
    <location>
        <begin position="326"/>
        <end position="348"/>
    </location>
</feature>
<feature type="compositionally biased region" description="Basic and acidic residues" evidence="1">
    <location>
        <begin position="365"/>
        <end position="374"/>
    </location>
</feature>
<feature type="region of interest" description="Disordered" evidence="1">
    <location>
        <begin position="1"/>
        <end position="38"/>
    </location>
</feature>
<feature type="compositionally biased region" description="Polar residues" evidence="1">
    <location>
        <begin position="11"/>
        <end position="38"/>
    </location>
</feature>
<organism evidence="2">
    <name type="scientific">Arion vulgaris</name>
    <dbReference type="NCBI Taxonomy" id="1028688"/>
    <lineage>
        <taxon>Eukaryota</taxon>
        <taxon>Metazoa</taxon>
        <taxon>Spiralia</taxon>
        <taxon>Lophotrochozoa</taxon>
        <taxon>Mollusca</taxon>
        <taxon>Gastropoda</taxon>
        <taxon>Heterobranchia</taxon>
        <taxon>Euthyneura</taxon>
        <taxon>Panpulmonata</taxon>
        <taxon>Eupulmonata</taxon>
        <taxon>Stylommatophora</taxon>
        <taxon>Helicina</taxon>
        <taxon>Arionoidea</taxon>
        <taxon>Arionidae</taxon>
        <taxon>Arion</taxon>
    </lineage>
</organism>
<feature type="compositionally biased region" description="Polar residues" evidence="1">
    <location>
        <begin position="225"/>
        <end position="246"/>
    </location>
</feature>
<feature type="region of interest" description="Disordered" evidence="1">
    <location>
        <begin position="613"/>
        <end position="634"/>
    </location>
</feature>
<feature type="compositionally biased region" description="Basic and acidic residues" evidence="1">
    <location>
        <begin position="533"/>
        <end position="542"/>
    </location>
</feature>
<dbReference type="EMBL" id="HACG01043005">
    <property type="protein sequence ID" value="CEK89870.1"/>
    <property type="molecule type" value="Transcribed_RNA"/>
</dbReference>
<feature type="region of interest" description="Disordered" evidence="1">
    <location>
        <begin position="139"/>
        <end position="189"/>
    </location>
</feature>
<reference evidence="2" key="1">
    <citation type="submission" date="2014-12" db="EMBL/GenBank/DDBJ databases">
        <title>Insight into the proteome of Arion vulgaris.</title>
        <authorList>
            <person name="Aradska J."/>
            <person name="Bulat T."/>
            <person name="Smidak R."/>
            <person name="Sarate P."/>
            <person name="Gangsoo J."/>
            <person name="Sialana F."/>
            <person name="Bilban M."/>
            <person name="Lubec G."/>
        </authorList>
    </citation>
    <scope>NUCLEOTIDE SEQUENCE</scope>
    <source>
        <tissue evidence="2">Skin</tissue>
    </source>
</reference>
<evidence type="ECO:0000313" key="2">
    <source>
        <dbReference type="EMBL" id="CEK89870.1"/>
    </source>
</evidence>
<feature type="region of interest" description="Disordered" evidence="1">
    <location>
        <begin position="214"/>
        <end position="246"/>
    </location>
</feature>